<dbReference type="STRING" id="113226.A0A139I0K4"/>
<evidence type="ECO:0000259" key="2">
    <source>
        <dbReference type="SMART" id="SM01114"/>
    </source>
</evidence>
<dbReference type="Proteomes" id="UP000073492">
    <property type="component" value="Unassembled WGS sequence"/>
</dbReference>
<organism evidence="3 4">
    <name type="scientific">Pseudocercospora musae</name>
    <dbReference type="NCBI Taxonomy" id="113226"/>
    <lineage>
        <taxon>Eukaryota</taxon>
        <taxon>Fungi</taxon>
        <taxon>Dikarya</taxon>
        <taxon>Ascomycota</taxon>
        <taxon>Pezizomycotina</taxon>
        <taxon>Dothideomycetes</taxon>
        <taxon>Dothideomycetidae</taxon>
        <taxon>Mycosphaerellales</taxon>
        <taxon>Mycosphaerellaceae</taxon>
        <taxon>Pseudocercospora</taxon>
    </lineage>
</organism>
<dbReference type="OrthoDB" id="10382849at2759"/>
<keyword evidence="4" id="KW-1185">Reference proteome</keyword>
<accession>A0A139I0K4</accession>
<reference evidence="3 4" key="1">
    <citation type="submission" date="2015-07" db="EMBL/GenBank/DDBJ databases">
        <title>Comparative genomics of the Sigatoka disease complex on banana suggests a link between parallel evolutionary changes in Pseudocercospora fijiensis and Pseudocercospora eumusae and increased virulence on the banana host.</title>
        <authorList>
            <person name="Chang T.-C."/>
            <person name="Salvucci A."/>
            <person name="Crous P.W."/>
            <person name="Stergiopoulos I."/>
        </authorList>
    </citation>
    <scope>NUCLEOTIDE SEQUENCE [LARGE SCALE GENOMIC DNA]</scope>
    <source>
        <strain evidence="3 4">CBS 116634</strain>
    </source>
</reference>
<evidence type="ECO:0000256" key="1">
    <source>
        <dbReference type="SAM" id="MobiDB-lite"/>
    </source>
</evidence>
<comment type="caution">
    <text evidence="3">The sequence shown here is derived from an EMBL/GenBank/DDBJ whole genome shotgun (WGS) entry which is preliminary data.</text>
</comment>
<feature type="domain" description="Tesmin/TSO1-like CXC" evidence="2">
    <location>
        <begin position="41"/>
        <end position="78"/>
    </location>
</feature>
<dbReference type="AlphaFoldDB" id="A0A139I0K4"/>
<protein>
    <recommendedName>
        <fullName evidence="2">Tesmin/TSO1-like CXC domain-containing protein</fullName>
    </recommendedName>
</protein>
<name>A0A139I0K4_9PEZI</name>
<feature type="region of interest" description="Disordered" evidence="1">
    <location>
        <begin position="1"/>
        <end position="36"/>
    </location>
</feature>
<sequence>MSSRYPDISLPSSPESENGEPPLTPISGRVVTEKPNVSGGDARGGCKCEGGCNTSQCACRKVGASCSISCECMDAWAYCRERPALPCSSPFASLFRVFGGINTKELAQATRGGTQGGMGFWQHHSPLQIIVTHIANACFSRYLNGIDGLLDVEDLKAKLNAPCEAFEIDVNMASWRAMFKSMQKKGFGEPELHEHFQALFHSARTTANTQRSR</sequence>
<proteinExistence type="predicted"/>
<evidence type="ECO:0000313" key="4">
    <source>
        <dbReference type="Proteomes" id="UP000073492"/>
    </source>
</evidence>
<evidence type="ECO:0000313" key="3">
    <source>
        <dbReference type="EMBL" id="KXT08139.1"/>
    </source>
</evidence>
<gene>
    <name evidence="3" type="ORF">AC579_249</name>
</gene>
<dbReference type="EMBL" id="LFZO01000485">
    <property type="protein sequence ID" value="KXT08139.1"/>
    <property type="molecule type" value="Genomic_DNA"/>
</dbReference>
<dbReference type="InterPro" id="IPR033467">
    <property type="entry name" value="Tesmin/TSO1-like_CXC"/>
</dbReference>
<dbReference type="SMART" id="SM01114">
    <property type="entry name" value="CXC"/>
    <property type="match status" value="1"/>
</dbReference>
<feature type="compositionally biased region" description="Low complexity" evidence="1">
    <location>
        <begin position="9"/>
        <end position="21"/>
    </location>
</feature>